<evidence type="ECO:0000313" key="2">
    <source>
        <dbReference type="EMBL" id="CAL1273837.1"/>
    </source>
</evidence>
<proteinExistence type="predicted"/>
<accession>A0AAV1ZQ66</accession>
<dbReference type="Proteomes" id="UP001497382">
    <property type="component" value="Unassembled WGS sequence"/>
</dbReference>
<dbReference type="CDD" id="cd00170">
    <property type="entry name" value="SEC14"/>
    <property type="match status" value="1"/>
</dbReference>
<dbReference type="SUPFAM" id="SSF52087">
    <property type="entry name" value="CRAL/TRIO domain"/>
    <property type="match status" value="1"/>
</dbReference>
<dbReference type="PROSITE" id="PS50191">
    <property type="entry name" value="CRAL_TRIO"/>
    <property type="match status" value="1"/>
</dbReference>
<dbReference type="GO" id="GO:1902936">
    <property type="term" value="F:phosphatidylinositol bisphosphate binding"/>
    <property type="evidence" value="ECO:0007669"/>
    <property type="project" value="TreeGrafter"/>
</dbReference>
<protein>
    <recommendedName>
        <fullName evidence="1">CRAL-TRIO domain-containing protein</fullName>
    </recommendedName>
</protein>
<dbReference type="SMART" id="SM00516">
    <property type="entry name" value="SEC14"/>
    <property type="match status" value="1"/>
</dbReference>
<feature type="domain" description="CRAL-TRIO" evidence="1">
    <location>
        <begin position="127"/>
        <end position="269"/>
    </location>
</feature>
<organism evidence="2 3">
    <name type="scientific">Larinioides sclopetarius</name>
    <dbReference type="NCBI Taxonomy" id="280406"/>
    <lineage>
        <taxon>Eukaryota</taxon>
        <taxon>Metazoa</taxon>
        <taxon>Ecdysozoa</taxon>
        <taxon>Arthropoda</taxon>
        <taxon>Chelicerata</taxon>
        <taxon>Arachnida</taxon>
        <taxon>Araneae</taxon>
        <taxon>Araneomorphae</taxon>
        <taxon>Entelegynae</taxon>
        <taxon>Araneoidea</taxon>
        <taxon>Araneidae</taxon>
        <taxon>Larinioides</taxon>
    </lineage>
</organism>
<dbReference type="EMBL" id="CAXIEN010000071">
    <property type="protein sequence ID" value="CAL1273837.1"/>
    <property type="molecule type" value="Genomic_DNA"/>
</dbReference>
<dbReference type="Gene3D" id="1.20.5.1200">
    <property type="entry name" value="Alpha-tocopherol transfer"/>
    <property type="match status" value="1"/>
</dbReference>
<dbReference type="GO" id="GO:0016020">
    <property type="term" value="C:membrane"/>
    <property type="evidence" value="ECO:0007669"/>
    <property type="project" value="TreeGrafter"/>
</dbReference>
<dbReference type="PRINTS" id="PR00180">
    <property type="entry name" value="CRETINALDHBP"/>
</dbReference>
<evidence type="ECO:0000313" key="3">
    <source>
        <dbReference type="Proteomes" id="UP001497382"/>
    </source>
</evidence>
<dbReference type="PANTHER" id="PTHR10174">
    <property type="entry name" value="ALPHA-TOCOPHEROL TRANSFER PROTEIN-RELATED"/>
    <property type="match status" value="1"/>
</dbReference>
<dbReference type="Pfam" id="PF00650">
    <property type="entry name" value="CRAL_TRIO"/>
    <property type="match status" value="1"/>
</dbReference>
<evidence type="ECO:0000259" key="1">
    <source>
        <dbReference type="PROSITE" id="PS50191"/>
    </source>
</evidence>
<dbReference type="InterPro" id="IPR001251">
    <property type="entry name" value="CRAL-TRIO_dom"/>
</dbReference>
<dbReference type="AlphaFoldDB" id="A0AAV1ZQ66"/>
<dbReference type="InterPro" id="IPR036865">
    <property type="entry name" value="CRAL-TRIO_dom_sf"/>
</dbReference>
<dbReference type="Gene3D" id="3.40.525.10">
    <property type="entry name" value="CRAL-TRIO lipid binding domain"/>
    <property type="match status" value="1"/>
</dbReference>
<sequence>MEHSTTTSKHPEDDGILRLEINYIPEYVCEKVDEQLNFSLEEKNKRLLELIKLLEGNKLSKRIAFLQDFLQTYLMHSRYDVNTAFTRVRNYLTLFKNHNYFFQSIKFDFTTLPSCRFITMLPYRCSDGSITLLYEMGNWNPEEISFEVVKQLTFMIYLQELRNPVTQMAGFNAIFDFSNTGLQHLKHCTPYNMYLLNHVSFDVLPVNYRRYHLINGNMIMNTILTLLKPLMPSAIKKIIRIHSSAEELLDYFPRSMLPTKYGGNLNEYYMDDRLKQINAQQDNYPVEGLLIIFNRNQRRKKSGT</sequence>
<name>A0AAV1ZQ66_9ARAC</name>
<comment type="caution">
    <text evidence="2">The sequence shown here is derived from an EMBL/GenBank/DDBJ whole genome shotgun (WGS) entry which is preliminary data.</text>
</comment>
<keyword evidence="3" id="KW-1185">Reference proteome</keyword>
<reference evidence="2 3" key="1">
    <citation type="submission" date="2024-04" db="EMBL/GenBank/DDBJ databases">
        <authorList>
            <person name="Rising A."/>
            <person name="Reimegard J."/>
            <person name="Sonavane S."/>
            <person name="Akerstrom W."/>
            <person name="Nylinder S."/>
            <person name="Hedman E."/>
            <person name="Kallberg Y."/>
        </authorList>
    </citation>
    <scope>NUCLEOTIDE SEQUENCE [LARGE SCALE GENOMIC DNA]</scope>
</reference>
<dbReference type="PANTHER" id="PTHR10174:SF130">
    <property type="entry name" value="ALPHA-TOCOPHEROL TRANSFER PROTEIN-LIKE"/>
    <property type="match status" value="1"/>
</dbReference>
<gene>
    <name evidence="2" type="ORF">LARSCL_LOCUS7118</name>
</gene>